<dbReference type="Gene3D" id="1.10.260.40">
    <property type="entry name" value="lambda repressor-like DNA-binding domains"/>
    <property type="match status" value="1"/>
</dbReference>
<dbReference type="SMART" id="SM00530">
    <property type="entry name" value="HTH_XRE"/>
    <property type="match status" value="1"/>
</dbReference>
<dbReference type="Proteomes" id="UP001589654">
    <property type="component" value="Unassembled WGS sequence"/>
</dbReference>
<comment type="caution">
    <text evidence="2">The sequence shown here is derived from an EMBL/GenBank/DDBJ whole genome shotgun (WGS) entry which is preliminary data.</text>
</comment>
<dbReference type="RefSeq" id="WP_290249250.1">
    <property type="nucleotide sequence ID" value="NZ_JAUFQT010000002.1"/>
</dbReference>
<sequence>MIKSEKEYSAINERIEELLSVPENIENPDAKGYVELNLLSDLVADYEEKHHPIKSPSLTEAIGLRMHERGLNQKALSEYLGVSTSRISEYLNGKSEHYLKIAREISRKLEIEASIVLGV</sequence>
<organism evidence="2 3">
    <name type="scientific">Echinicola jeungdonensis</name>
    <dbReference type="NCBI Taxonomy" id="709343"/>
    <lineage>
        <taxon>Bacteria</taxon>
        <taxon>Pseudomonadati</taxon>
        <taxon>Bacteroidota</taxon>
        <taxon>Cytophagia</taxon>
        <taxon>Cytophagales</taxon>
        <taxon>Cyclobacteriaceae</taxon>
        <taxon>Echinicola</taxon>
    </lineage>
</organism>
<proteinExistence type="predicted"/>
<evidence type="ECO:0000313" key="2">
    <source>
        <dbReference type="EMBL" id="MFB9211227.1"/>
    </source>
</evidence>
<gene>
    <name evidence="2" type="ORF">ACFFUR_05370</name>
</gene>
<dbReference type="InterPro" id="IPR010982">
    <property type="entry name" value="Lambda_DNA-bd_dom_sf"/>
</dbReference>
<evidence type="ECO:0000313" key="3">
    <source>
        <dbReference type="Proteomes" id="UP001589654"/>
    </source>
</evidence>
<name>A0ABV5J344_9BACT</name>
<dbReference type="CDD" id="cd00093">
    <property type="entry name" value="HTH_XRE"/>
    <property type="match status" value="1"/>
</dbReference>
<dbReference type="EMBL" id="JBHMEW010000045">
    <property type="protein sequence ID" value="MFB9211227.1"/>
    <property type="molecule type" value="Genomic_DNA"/>
</dbReference>
<dbReference type="InterPro" id="IPR001387">
    <property type="entry name" value="Cro/C1-type_HTH"/>
</dbReference>
<accession>A0ABV5J344</accession>
<dbReference type="PROSITE" id="PS50943">
    <property type="entry name" value="HTH_CROC1"/>
    <property type="match status" value="1"/>
</dbReference>
<keyword evidence="3" id="KW-1185">Reference proteome</keyword>
<dbReference type="Pfam" id="PF01381">
    <property type="entry name" value="HTH_3"/>
    <property type="match status" value="1"/>
</dbReference>
<evidence type="ECO:0000259" key="1">
    <source>
        <dbReference type="PROSITE" id="PS50943"/>
    </source>
</evidence>
<reference evidence="2 3" key="1">
    <citation type="submission" date="2024-09" db="EMBL/GenBank/DDBJ databases">
        <authorList>
            <person name="Sun Q."/>
            <person name="Mori K."/>
        </authorList>
    </citation>
    <scope>NUCLEOTIDE SEQUENCE [LARGE SCALE GENOMIC DNA]</scope>
    <source>
        <strain evidence="2 3">CECT 7682</strain>
    </source>
</reference>
<protein>
    <submittedName>
        <fullName evidence="2">Type II toxin-antitoxin system HigA family antitoxin</fullName>
    </submittedName>
</protein>
<dbReference type="SUPFAM" id="SSF47413">
    <property type="entry name" value="lambda repressor-like DNA-binding domains"/>
    <property type="match status" value="1"/>
</dbReference>
<feature type="domain" description="HTH cro/C1-type" evidence="1">
    <location>
        <begin position="68"/>
        <end position="116"/>
    </location>
</feature>